<evidence type="ECO:0000256" key="4">
    <source>
        <dbReference type="ARBA" id="ARBA00023163"/>
    </source>
</evidence>
<comment type="similarity">
    <text evidence="1">Belongs to the AfsR/DnrI/RedD regulatory family.</text>
</comment>
<evidence type="ECO:0000256" key="2">
    <source>
        <dbReference type="ARBA" id="ARBA00023015"/>
    </source>
</evidence>
<dbReference type="InterPro" id="IPR016032">
    <property type="entry name" value="Sig_transdc_resp-reg_C-effctor"/>
</dbReference>
<keyword evidence="3 5" id="KW-0238">DNA-binding</keyword>
<dbReference type="SUPFAM" id="SSF46894">
    <property type="entry name" value="C-terminal effector domain of the bipartite response regulators"/>
    <property type="match status" value="1"/>
</dbReference>
<dbReference type="PROSITE" id="PS51755">
    <property type="entry name" value="OMPR_PHOB"/>
    <property type="match status" value="1"/>
</dbReference>
<dbReference type="Gene3D" id="3.40.50.300">
    <property type="entry name" value="P-loop containing nucleotide triphosphate hydrolases"/>
    <property type="match status" value="1"/>
</dbReference>
<proteinExistence type="inferred from homology"/>
<dbReference type="InterPro" id="IPR027417">
    <property type="entry name" value="P-loop_NTPase"/>
</dbReference>
<organism evidence="7 8">
    <name type="scientific">Phytohabitans houttuyneae</name>
    <dbReference type="NCBI Taxonomy" id="1076126"/>
    <lineage>
        <taxon>Bacteria</taxon>
        <taxon>Bacillati</taxon>
        <taxon>Actinomycetota</taxon>
        <taxon>Actinomycetes</taxon>
        <taxon>Micromonosporales</taxon>
        <taxon>Micromonosporaceae</taxon>
    </lineage>
</organism>
<comment type="caution">
    <text evidence="7">The sequence shown here is derived from an EMBL/GenBank/DDBJ whole genome shotgun (WGS) entry which is preliminary data.</text>
</comment>
<dbReference type="InterPro" id="IPR001867">
    <property type="entry name" value="OmpR/PhoB-type_DNA-bd"/>
</dbReference>
<dbReference type="GO" id="GO:0043531">
    <property type="term" value="F:ADP binding"/>
    <property type="evidence" value="ECO:0007669"/>
    <property type="project" value="InterPro"/>
</dbReference>
<keyword evidence="8" id="KW-1185">Reference proteome</keyword>
<name>A0A6V8KJJ8_9ACTN</name>
<keyword evidence="2" id="KW-0805">Transcription regulation</keyword>
<feature type="domain" description="OmpR/PhoB-type" evidence="6">
    <location>
        <begin position="1"/>
        <end position="94"/>
    </location>
</feature>
<dbReference type="EMBL" id="BLPF01000002">
    <property type="protein sequence ID" value="GFJ82146.1"/>
    <property type="molecule type" value="Genomic_DNA"/>
</dbReference>
<dbReference type="SMART" id="SM00382">
    <property type="entry name" value="AAA"/>
    <property type="match status" value="1"/>
</dbReference>
<dbReference type="GO" id="GO:0003677">
    <property type="term" value="F:DNA binding"/>
    <property type="evidence" value="ECO:0007669"/>
    <property type="project" value="UniProtKB-UniRule"/>
</dbReference>
<dbReference type="InterPro" id="IPR005158">
    <property type="entry name" value="BTAD"/>
</dbReference>
<dbReference type="Pfam" id="PF00931">
    <property type="entry name" value="NB-ARC"/>
    <property type="match status" value="1"/>
</dbReference>
<dbReference type="InterPro" id="IPR002182">
    <property type="entry name" value="NB-ARC"/>
</dbReference>
<reference evidence="7 8" key="1">
    <citation type="submission" date="2020-03" db="EMBL/GenBank/DDBJ databases">
        <title>Whole genome shotgun sequence of Phytohabitans houttuyneae NBRC 108639.</title>
        <authorList>
            <person name="Komaki H."/>
            <person name="Tamura T."/>
        </authorList>
    </citation>
    <scope>NUCLEOTIDE SEQUENCE [LARGE SCALE GENOMIC DNA]</scope>
    <source>
        <strain evidence="7 8">NBRC 108639</strain>
    </source>
</reference>
<evidence type="ECO:0000256" key="5">
    <source>
        <dbReference type="PROSITE-ProRule" id="PRU01091"/>
    </source>
</evidence>
<dbReference type="PRINTS" id="PR00364">
    <property type="entry name" value="DISEASERSIST"/>
</dbReference>
<reference evidence="7 8" key="2">
    <citation type="submission" date="2020-03" db="EMBL/GenBank/DDBJ databases">
        <authorList>
            <person name="Ichikawa N."/>
            <person name="Kimura A."/>
            <person name="Kitahashi Y."/>
            <person name="Uohara A."/>
        </authorList>
    </citation>
    <scope>NUCLEOTIDE SEQUENCE [LARGE SCALE GENOMIC DNA]</scope>
    <source>
        <strain evidence="7 8">NBRC 108639</strain>
    </source>
</reference>
<accession>A0A6V8KJJ8</accession>
<evidence type="ECO:0000256" key="1">
    <source>
        <dbReference type="ARBA" id="ARBA00005820"/>
    </source>
</evidence>
<protein>
    <submittedName>
        <fullName evidence="7">SARP family transcriptional regulator</fullName>
    </submittedName>
</protein>
<evidence type="ECO:0000313" key="7">
    <source>
        <dbReference type="EMBL" id="GFJ82146.1"/>
    </source>
</evidence>
<dbReference type="InterPro" id="IPR051677">
    <property type="entry name" value="AfsR-DnrI-RedD_regulator"/>
</dbReference>
<evidence type="ECO:0000256" key="3">
    <source>
        <dbReference type="ARBA" id="ARBA00023125"/>
    </source>
</evidence>
<dbReference type="SMART" id="SM00862">
    <property type="entry name" value="Trans_reg_C"/>
    <property type="match status" value="1"/>
</dbReference>
<dbReference type="InterPro" id="IPR036388">
    <property type="entry name" value="WH-like_DNA-bd_sf"/>
</dbReference>
<dbReference type="InterPro" id="IPR011990">
    <property type="entry name" value="TPR-like_helical_dom_sf"/>
</dbReference>
<dbReference type="Pfam" id="PF03704">
    <property type="entry name" value="BTAD"/>
    <property type="match status" value="1"/>
</dbReference>
<dbReference type="Gene3D" id="1.25.40.10">
    <property type="entry name" value="Tetratricopeptide repeat domain"/>
    <property type="match status" value="2"/>
</dbReference>
<evidence type="ECO:0000313" key="8">
    <source>
        <dbReference type="Proteomes" id="UP000482800"/>
    </source>
</evidence>
<dbReference type="GO" id="GO:0006355">
    <property type="term" value="P:regulation of DNA-templated transcription"/>
    <property type="evidence" value="ECO:0007669"/>
    <property type="project" value="InterPro"/>
</dbReference>
<dbReference type="SUPFAM" id="SSF52540">
    <property type="entry name" value="P-loop containing nucleoside triphosphate hydrolases"/>
    <property type="match status" value="1"/>
</dbReference>
<dbReference type="SMART" id="SM01043">
    <property type="entry name" value="BTAD"/>
    <property type="match status" value="1"/>
</dbReference>
<dbReference type="GO" id="GO:0000160">
    <property type="term" value="P:phosphorelay signal transduction system"/>
    <property type="evidence" value="ECO:0007669"/>
    <property type="project" value="InterPro"/>
</dbReference>
<keyword evidence="4" id="KW-0804">Transcription</keyword>
<dbReference type="RefSeq" id="WP_173062277.1">
    <property type="nucleotide sequence ID" value="NZ_BAABGO010000046.1"/>
</dbReference>
<dbReference type="InterPro" id="IPR003593">
    <property type="entry name" value="AAA+_ATPase"/>
</dbReference>
<dbReference type="Gene3D" id="1.10.10.10">
    <property type="entry name" value="Winged helix-like DNA-binding domain superfamily/Winged helix DNA-binding domain"/>
    <property type="match status" value="1"/>
</dbReference>
<dbReference type="CDD" id="cd15831">
    <property type="entry name" value="BTAD"/>
    <property type="match status" value="1"/>
</dbReference>
<gene>
    <name evidence="7" type="ORF">Phou_063260</name>
</gene>
<dbReference type="PANTHER" id="PTHR35807">
    <property type="entry name" value="TRANSCRIPTIONAL REGULATOR REDD-RELATED"/>
    <property type="match status" value="1"/>
</dbReference>
<evidence type="ECO:0000259" key="6">
    <source>
        <dbReference type="PROSITE" id="PS51755"/>
    </source>
</evidence>
<feature type="DNA-binding region" description="OmpR/PhoB-type" evidence="5">
    <location>
        <begin position="1"/>
        <end position="94"/>
    </location>
</feature>
<dbReference type="AlphaFoldDB" id="A0A6V8KJJ8"/>
<dbReference type="SUPFAM" id="SSF48452">
    <property type="entry name" value="TPR-like"/>
    <property type="match status" value="2"/>
</dbReference>
<dbReference type="Proteomes" id="UP000482800">
    <property type="component" value="Unassembled WGS sequence"/>
</dbReference>
<dbReference type="PANTHER" id="PTHR35807:SF1">
    <property type="entry name" value="TRANSCRIPTIONAL REGULATOR REDD"/>
    <property type="match status" value="1"/>
</dbReference>
<sequence>MANALYFRIMGSLEVRRDGQLVEVTAPKLRIILASLLLQPGSVVPVAALIDRIWEDEPPAGARATLQTYTARLRRILGVDGIVNTRAGGYAIDLPPGSSDVQDFEALLEKARSAALRADRQGELDALRTAVGLWRGPILSDVESPALHRQDVPRLLERCLQAAEQRFELEVATGNHRGVVEELRALTALHPLREGLRAQLMRTLHRSGRRAEALDVYRDTRAHLRAELGLDPGNELESLQQVILNGQDDRAESEWVPYPVLCQLPPSIGDFVGRAEQSGRLAALLTRADAVPIAVVSGVAGVGKSTLAVHVAHQLRSRFPDGQLYINLEGAGPTPRDPVEVLGEFLHALGHLPAALPRGLGARAAAFRARVADRRVLIVLDDAADADQITPLLPGTPGAAVLVTSRRTLPELPGAHRHRLPPFSIDEGVTLLSRIVDSRRVADERGVAEEIVDLCGRLPLAVRIVGARLQPGATVRLSALADRLRDDTRRLDELSVGRLEVRSQLELAYSGLAPPVQVAVRRMGLLPPGPFAAWALGVLCDDAGGGDRLAEQLATAGLLDPVGADACGQFRYRPHDLVALYARELAGQEDESLSRAAVKRLLGELLQLGNEAYAGATRVNEGLPPGPLPADLPPAACDAGWLAKDADGWLHAERTLLLHIIAQACRYGWYDRAAILADLVIPALAIRGGFEQLEQARAQVRDAALAAGDQTVAYRAETSRADILLSQRVDEAANAFASCVRVFRRLGLHRELVHSLTGLAFARIWQGLPGTAHAQEAIRVAEAAGDRESIVLALRTHAETLITDEPAAALPLLAKALAVVRELDNPEAERAILVRITDCATSLGDLETAERTYARASELTDPRTNTLGHAWLLMHHSRMRRVQGDHRAAVAEARHARELMAQAGDTRGVATASLHLAEAHLVAGDAGAAVAVVRETLSSMDADALPRLKARAELLIDRAAEQSR</sequence>
<dbReference type="Pfam" id="PF00486">
    <property type="entry name" value="Trans_reg_C"/>
    <property type="match status" value="1"/>
</dbReference>